<sequence length="505" mass="56872">MVLLNKRQNEIVAYLATENDWIAANRIAESFDISVSTLRRDIEVINESFIEQESQVISKPGLGLRFTIGSHFTGLHACSAGQRNEIFATKRLVGIVTDLLTQAPQPLSISTLSEKYFVSRSSIVEDLKKAESWLENFSLHMFRDHTGTYIKGDDLNIRVAMKEIIAHSFFSRHQIADSRIDRFSHTELVEQFGKVNVENCISLMSLIERDLSVAISEPYYTNLFSHLLVTIKRAVGLAAQSEIETFNRYMSREWTIAEKAVSWLEKEYNLSLPEIEVSYIYQYIISSGHHTLAKDPQTPLSPRSEADEYADKLISCCSHELGLNLRLDKKLHDGLALHIKPMLNRLAYGIAIHNPLLDEIKHEFLTAFSAVTRAVEKLVGCHATSTVSEDEIAYLTLYIQAALDKFSAKKKIIIVCSSGVGTSQLLASRINRAFPEWEIVDIVPGSQLDVTLAVKACDLIISTIKLEGMELPVAYVSALFSKKDIARISEKIIFNENMKEKDNAR</sequence>
<evidence type="ECO:0000259" key="8">
    <source>
        <dbReference type="PROSITE" id="PS51372"/>
    </source>
</evidence>
<dbReference type="SUPFAM" id="SSF63520">
    <property type="entry name" value="PTS-regulatory domain, PRD"/>
    <property type="match status" value="2"/>
</dbReference>
<dbReference type="OrthoDB" id="3710983at2"/>
<feature type="domain" description="PTS EIIB type-2" evidence="7">
    <location>
        <begin position="410"/>
        <end position="500"/>
    </location>
</feature>
<dbReference type="Gene3D" id="1.10.1790.10">
    <property type="entry name" value="PRD domain"/>
    <property type="match status" value="2"/>
</dbReference>
<accession>A0A1X1D4Z6</accession>
<dbReference type="Gene3D" id="3.40.50.2300">
    <property type="match status" value="1"/>
</dbReference>
<dbReference type="SUPFAM" id="SSF52794">
    <property type="entry name" value="PTS system IIB component-like"/>
    <property type="match status" value="1"/>
</dbReference>
<dbReference type="InterPro" id="IPR013011">
    <property type="entry name" value="PTS_EIIB_2"/>
</dbReference>
<protein>
    <submittedName>
        <fullName evidence="9">Uncharacterized protein</fullName>
    </submittedName>
</protein>
<dbReference type="RefSeq" id="WP_084931369.1">
    <property type="nucleotide sequence ID" value="NZ_MLFR01000001.1"/>
</dbReference>
<comment type="caution">
    <text evidence="9">The sequence shown here is derived from an EMBL/GenBank/DDBJ whole genome shotgun (WGS) entry which is preliminary data.</text>
</comment>
<dbReference type="InterPro" id="IPR036095">
    <property type="entry name" value="PTS_EIIB-like_sf"/>
</dbReference>
<keyword evidence="5" id="KW-0010">Activator</keyword>
<dbReference type="CDD" id="cd05568">
    <property type="entry name" value="PTS_IIB_bgl_like"/>
    <property type="match status" value="1"/>
</dbReference>
<keyword evidence="2" id="KW-0598">Phosphotransferase system</keyword>
<evidence type="ECO:0000256" key="4">
    <source>
        <dbReference type="ARBA" id="ARBA00023015"/>
    </source>
</evidence>
<name>A0A1X1D4Z6_9GAMM</name>
<dbReference type="InterPro" id="IPR011608">
    <property type="entry name" value="PRD"/>
</dbReference>
<evidence type="ECO:0000313" key="9">
    <source>
        <dbReference type="EMBL" id="ORM71714.1"/>
    </source>
</evidence>
<dbReference type="InterPro" id="IPR007737">
    <property type="entry name" value="Mga_HTH"/>
</dbReference>
<keyword evidence="1" id="KW-0808">Transferase</keyword>
<feature type="domain" description="PRD" evidence="8">
    <location>
        <begin position="301"/>
        <end position="409"/>
    </location>
</feature>
<dbReference type="SUPFAM" id="SSF46785">
    <property type="entry name" value="Winged helix' DNA-binding domain"/>
    <property type="match status" value="1"/>
</dbReference>
<dbReference type="InterPro" id="IPR036388">
    <property type="entry name" value="WH-like_DNA-bd_sf"/>
</dbReference>
<dbReference type="InterPro" id="IPR003501">
    <property type="entry name" value="PTS_EIIB_2/3"/>
</dbReference>
<dbReference type="PANTHER" id="PTHR30185:SF18">
    <property type="entry name" value="TRANSCRIPTIONAL REGULATOR MTLR"/>
    <property type="match status" value="1"/>
</dbReference>
<evidence type="ECO:0000256" key="1">
    <source>
        <dbReference type="ARBA" id="ARBA00022679"/>
    </source>
</evidence>
<evidence type="ECO:0000256" key="3">
    <source>
        <dbReference type="ARBA" id="ARBA00022737"/>
    </source>
</evidence>
<dbReference type="InterPro" id="IPR036634">
    <property type="entry name" value="PRD_sf"/>
</dbReference>
<evidence type="ECO:0000256" key="2">
    <source>
        <dbReference type="ARBA" id="ARBA00022683"/>
    </source>
</evidence>
<dbReference type="GO" id="GO:0009401">
    <property type="term" value="P:phosphoenolpyruvate-dependent sugar phosphotransferase system"/>
    <property type="evidence" value="ECO:0007669"/>
    <property type="project" value="UniProtKB-KW"/>
</dbReference>
<dbReference type="GO" id="GO:0008982">
    <property type="term" value="F:protein-N(PI)-phosphohistidine-sugar phosphotransferase activity"/>
    <property type="evidence" value="ECO:0007669"/>
    <property type="project" value="InterPro"/>
</dbReference>
<dbReference type="Proteomes" id="UP000193558">
    <property type="component" value="Unassembled WGS sequence"/>
</dbReference>
<dbReference type="InterPro" id="IPR013196">
    <property type="entry name" value="HTH_11"/>
</dbReference>
<dbReference type="InterPro" id="IPR050661">
    <property type="entry name" value="BglG_antiterminators"/>
</dbReference>
<dbReference type="GO" id="GO:0006355">
    <property type="term" value="P:regulation of DNA-templated transcription"/>
    <property type="evidence" value="ECO:0007669"/>
    <property type="project" value="InterPro"/>
</dbReference>
<dbReference type="Gene3D" id="1.10.10.10">
    <property type="entry name" value="Winged helix-like DNA-binding domain superfamily/Winged helix DNA-binding domain"/>
    <property type="match status" value="2"/>
</dbReference>
<organism evidence="9 10">
    <name type="scientific">Pantoea rwandensis</name>
    <dbReference type="NCBI Taxonomy" id="1076550"/>
    <lineage>
        <taxon>Bacteria</taxon>
        <taxon>Pseudomonadati</taxon>
        <taxon>Pseudomonadota</taxon>
        <taxon>Gammaproteobacteria</taxon>
        <taxon>Enterobacterales</taxon>
        <taxon>Erwiniaceae</taxon>
        <taxon>Pantoea</taxon>
    </lineage>
</organism>
<evidence type="ECO:0000256" key="6">
    <source>
        <dbReference type="ARBA" id="ARBA00023163"/>
    </source>
</evidence>
<evidence type="ECO:0000256" key="5">
    <source>
        <dbReference type="ARBA" id="ARBA00023159"/>
    </source>
</evidence>
<dbReference type="Pfam" id="PF00874">
    <property type="entry name" value="PRD"/>
    <property type="match status" value="2"/>
</dbReference>
<gene>
    <name evidence="9" type="ORF">HA51_01165</name>
</gene>
<reference evidence="9 10" key="1">
    <citation type="journal article" date="2017" name="Antonie Van Leeuwenhoek">
        <title>Phylogenomic resolution of the bacterial genus Pantoea and its relationship with Erwinia and Tatumella.</title>
        <authorList>
            <person name="Palmer M."/>
            <person name="Steenkamp E.T."/>
            <person name="Coetzee M.P."/>
            <person name="Chan W.Y."/>
            <person name="van Zyl E."/>
            <person name="De Maayer P."/>
            <person name="Coutinho T.A."/>
            <person name="Blom J."/>
            <person name="Smits T.H."/>
            <person name="Duffy B."/>
            <person name="Venter S.N."/>
        </authorList>
    </citation>
    <scope>NUCLEOTIDE SEQUENCE [LARGE SCALE GENOMIC DNA]</scope>
    <source>
        <strain evidence="9 10">LMG 26275</strain>
    </source>
</reference>
<dbReference type="PROSITE" id="PS51372">
    <property type="entry name" value="PRD_2"/>
    <property type="match status" value="2"/>
</dbReference>
<dbReference type="AlphaFoldDB" id="A0A1X1D4Z6"/>
<dbReference type="InterPro" id="IPR036390">
    <property type="entry name" value="WH_DNA-bd_sf"/>
</dbReference>
<keyword evidence="3" id="KW-0677">Repeat</keyword>
<dbReference type="Pfam" id="PF08279">
    <property type="entry name" value="HTH_11"/>
    <property type="match status" value="1"/>
</dbReference>
<dbReference type="PROSITE" id="PS51099">
    <property type="entry name" value="PTS_EIIB_TYPE_2"/>
    <property type="match status" value="1"/>
</dbReference>
<feature type="domain" description="PRD" evidence="8">
    <location>
        <begin position="191"/>
        <end position="294"/>
    </location>
</feature>
<dbReference type="PANTHER" id="PTHR30185">
    <property type="entry name" value="CRYPTIC BETA-GLUCOSIDE BGL OPERON ANTITERMINATOR"/>
    <property type="match status" value="1"/>
</dbReference>
<dbReference type="Pfam" id="PF05043">
    <property type="entry name" value="Mga"/>
    <property type="match status" value="1"/>
</dbReference>
<evidence type="ECO:0000313" key="10">
    <source>
        <dbReference type="Proteomes" id="UP000193558"/>
    </source>
</evidence>
<evidence type="ECO:0000259" key="7">
    <source>
        <dbReference type="PROSITE" id="PS51099"/>
    </source>
</evidence>
<dbReference type="EMBL" id="MLFR01000001">
    <property type="protein sequence ID" value="ORM71714.1"/>
    <property type="molecule type" value="Genomic_DNA"/>
</dbReference>
<keyword evidence="4" id="KW-0805">Transcription regulation</keyword>
<dbReference type="Pfam" id="PF02302">
    <property type="entry name" value="PTS_IIB"/>
    <property type="match status" value="1"/>
</dbReference>
<keyword evidence="6" id="KW-0804">Transcription</keyword>
<proteinExistence type="predicted"/>